<gene>
    <name evidence="1" type="ORF">DY023_06545</name>
</gene>
<protein>
    <submittedName>
        <fullName evidence="1">Uncharacterized protein</fullName>
    </submittedName>
</protein>
<evidence type="ECO:0000313" key="1">
    <source>
        <dbReference type="EMBL" id="REJ06284.1"/>
    </source>
</evidence>
<organism evidence="1 2">
    <name type="scientific">Microbacterium bovistercoris</name>
    <dbReference type="NCBI Taxonomy" id="2293570"/>
    <lineage>
        <taxon>Bacteria</taxon>
        <taxon>Bacillati</taxon>
        <taxon>Actinomycetota</taxon>
        <taxon>Actinomycetes</taxon>
        <taxon>Micrococcales</taxon>
        <taxon>Microbacteriaceae</taxon>
        <taxon>Microbacterium</taxon>
    </lineage>
</organism>
<reference evidence="1 2" key="1">
    <citation type="submission" date="2018-08" db="EMBL/GenBank/DDBJ databases">
        <title>Isolation, diversity and antifungal activity of Actinobacteria from cow dung.</title>
        <authorList>
            <person name="Ling L."/>
        </authorList>
    </citation>
    <scope>NUCLEOTIDE SEQUENCE [LARGE SCALE GENOMIC DNA]</scope>
    <source>
        <strain evidence="1 2">NEAU-LLE</strain>
    </source>
</reference>
<dbReference type="Proteomes" id="UP000262172">
    <property type="component" value="Unassembled WGS sequence"/>
</dbReference>
<dbReference type="EMBL" id="QUAB01000036">
    <property type="protein sequence ID" value="REJ06284.1"/>
    <property type="molecule type" value="Genomic_DNA"/>
</dbReference>
<keyword evidence="2" id="KW-1185">Reference proteome</keyword>
<comment type="caution">
    <text evidence="1">The sequence shown here is derived from an EMBL/GenBank/DDBJ whole genome shotgun (WGS) entry which is preliminary data.</text>
</comment>
<sequence length="64" mass="6719">MNDHTFEEIISAGAPDVAAEFEAVKRGSCSGCGALWMPEILGGEWGVVIEHDDGCPGECPEVVV</sequence>
<accession>A0A371NV87</accession>
<dbReference type="RefSeq" id="WP_116241542.1">
    <property type="nucleotide sequence ID" value="NZ_QUAB01000036.1"/>
</dbReference>
<proteinExistence type="predicted"/>
<evidence type="ECO:0000313" key="2">
    <source>
        <dbReference type="Proteomes" id="UP000262172"/>
    </source>
</evidence>
<dbReference type="AlphaFoldDB" id="A0A371NV87"/>
<name>A0A371NV87_9MICO</name>